<feature type="signal peptide" evidence="1">
    <location>
        <begin position="1"/>
        <end position="31"/>
    </location>
</feature>
<dbReference type="GO" id="GO:0009228">
    <property type="term" value="P:thiamine biosynthetic process"/>
    <property type="evidence" value="ECO:0007669"/>
    <property type="project" value="InterPro"/>
</dbReference>
<keyword evidence="1" id="KW-0732">Signal</keyword>
<keyword evidence="4" id="KW-1185">Reference proteome</keyword>
<gene>
    <name evidence="3" type="ORF">FHX76_000933</name>
</gene>
<dbReference type="Proteomes" id="UP000541033">
    <property type="component" value="Unassembled WGS sequence"/>
</dbReference>
<dbReference type="PANTHER" id="PTHR31528:SF3">
    <property type="entry name" value="THIAMINE BIOSYNTHESIS PROTEIN HI_0357-RELATED"/>
    <property type="match status" value="1"/>
</dbReference>
<proteinExistence type="predicted"/>
<reference evidence="3 4" key="1">
    <citation type="submission" date="2020-02" db="EMBL/GenBank/DDBJ databases">
        <title>Sequencing the genomes of 1000 actinobacteria strains.</title>
        <authorList>
            <person name="Klenk H.-P."/>
        </authorList>
    </citation>
    <scope>NUCLEOTIDE SEQUENCE [LARGE SCALE GENOMIC DNA]</scope>
    <source>
        <strain evidence="3 4">DSM 27960</strain>
    </source>
</reference>
<dbReference type="InterPro" id="IPR027939">
    <property type="entry name" value="NMT1/THI5"/>
</dbReference>
<dbReference type="AlphaFoldDB" id="A0A7X5TSI9"/>
<organism evidence="3 4">
    <name type="scientific">Lysinibacter cavernae</name>
    <dbReference type="NCBI Taxonomy" id="1640652"/>
    <lineage>
        <taxon>Bacteria</taxon>
        <taxon>Bacillati</taxon>
        <taxon>Actinomycetota</taxon>
        <taxon>Actinomycetes</taxon>
        <taxon>Micrococcales</taxon>
        <taxon>Microbacteriaceae</taxon>
        <taxon>Lysinibacter</taxon>
    </lineage>
</organism>
<dbReference type="RefSeq" id="WP_243848581.1">
    <property type="nucleotide sequence ID" value="NZ_JAAMOX010000001.1"/>
</dbReference>
<protein>
    <submittedName>
        <fullName evidence="3">ABC-type nitrate/sulfonate/bicarbonate transport system substrate-binding protein</fullName>
    </submittedName>
</protein>
<dbReference type="PANTHER" id="PTHR31528">
    <property type="entry name" value="4-AMINO-5-HYDROXYMETHYL-2-METHYLPYRIMIDINE PHOSPHATE SYNTHASE THI11-RELATED"/>
    <property type="match status" value="1"/>
</dbReference>
<dbReference type="EMBL" id="JAAMOX010000001">
    <property type="protein sequence ID" value="NIH53065.1"/>
    <property type="molecule type" value="Genomic_DNA"/>
</dbReference>
<dbReference type="InterPro" id="IPR015168">
    <property type="entry name" value="SsuA/THI5"/>
</dbReference>
<name>A0A7X5TSI9_9MICO</name>
<feature type="domain" description="SsuA/THI5-like" evidence="2">
    <location>
        <begin position="56"/>
        <end position="268"/>
    </location>
</feature>
<sequence>MSNNAMRSHHRLIGRALKAAAILAATTVALTACGTAPSTDSAEGTSIRFALDWTPNTNHTGLYVAMEKGYFADAGLDVSLVDYNNVLPDTLMDAGHAEFGVSFHDATTMAQATGANVVAVMAVLQDWASAIAVRADNDSIQSPKDLDGTTYAGFGEPAEIPLLTQVIQNDGGTGDFEQVVLGTSAYEALYSGDADFVIPFFAWEGVEAERRGNPLKYFHYTDYGFPQSYAVVIDANRDWIEKHPTEAAAFVQALQRGYQFAAEHPDEAADILIAANPGFFDDEDMVRDSQRILADQLMLDADGTAGTIDAEHWAGYSQFLFEHQLLTDENGDVLTAQPDWSTYYTTDLLSETLSQ</sequence>
<evidence type="ECO:0000259" key="2">
    <source>
        <dbReference type="Pfam" id="PF09084"/>
    </source>
</evidence>
<accession>A0A7X5TSI9</accession>
<comment type="caution">
    <text evidence="3">The sequence shown here is derived from an EMBL/GenBank/DDBJ whole genome shotgun (WGS) entry which is preliminary data.</text>
</comment>
<evidence type="ECO:0000256" key="1">
    <source>
        <dbReference type="SAM" id="SignalP"/>
    </source>
</evidence>
<evidence type="ECO:0000313" key="3">
    <source>
        <dbReference type="EMBL" id="NIH53065.1"/>
    </source>
</evidence>
<evidence type="ECO:0000313" key="4">
    <source>
        <dbReference type="Proteomes" id="UP000541033"/>
    </source>
</evidence>
<dbReference type="Pfam" id="PF09084">
    <property type="entry name" value="NMT1"/>
    <property type="match status" value="1"/>
</dbReference>
<dbReference type="Gene3D" id="3.40.190.10">
    <property type="entry name" value="Periplasmic binding protein-like II"/>
    <property type="match status" value="2"/>
</dbReference>
<feature type="chain" id="PRO_5038991548" evidence="1">
    <location>
        <begin position="32"/>
        <end position="355"/>
    </location>
</feature>
<dbReference type="PROSITE" id="PS51257">
    <property type="entry name" value="PROKAR_LIPOPROTEIN"/>
    <property type="match status" value="1"/>
</dbReference>
<dbReference type="SUPFAM" id="SSF53850">
    <property type="entry name" value="Periplasmic binding protein-like II"/>
    <property type="match status" value="1"/>
</dbReference>